<evidence type="ECO:0000256" key="1">
    <source>
        <dbReference type="ARBA" id="ARBA00022737"/>
    </source>
</evidence>
<dbReference type="PROSITE" id="PS50084">
    <property type="entry name" value="KH_TYPE_1"/>
    <property type="match status" value="1"/>
</dbReference>
<dbReference type="InterPro" id="IPR004088">
    <property type="entry name" value="KH_dom_type_1"/>
</dbReference>
<evidence type="ECO:0000259" key="4">
    <source>
        <dbReference type="SMART" id="SM00322"/>
    </source>
</evidence>
<feature type="domain" description="K Homology" evidence="4">
    <location>
        <begin position="64"/>
        <end position="118"/>
    </location>
</feature>
<dbReference type="InterPro" id="IPR004087">
    <property type="entry name" value="KH_dom"/>
</dbReference>
<accession>A0ABR2M4G1</accession>
<proteinExistence type="predicted"/>
<protein>
    <recommendedName>
        <fullName evidence="4">K Homology domain-containing protein</fullName>
    </recommendedName>
</protein>
<name>A0ABR2M4G1_9ASPA</name>
<keyword evidence="6" id="KW-1185">Reference proteome</keyword>
<dbReference type="Proteomes" id="UP001412067">
    <property type="component" value="Unassembled WGS sequence"/>
</dbReference>
<evidence type="ECO:0000313" key="5">
    <source>
        <dbReference type="EMBL" id="KAK8958088.1"/>
    </source>
</evidence>
<dbReference type="Pfam" id="PF00013">
    <property type="entry name" value="KH_1"/>
    <property type="match status" value="1"/>
</dbReference>
<feature type="compositionally biased region" description="Basic and acidic residues" evidence="3">
    <location>
        <begin position="1"/>
        <end position="21"/>
    </location>
</feature>
<evidence type="ECO:0000256" key="3">
    <source>
        <dbReference type="SAM" id="MobiDB-lite"/>
    </source>
</evidence>
<evidence type="ECO:0000313" key="6">
    <source>
        <dbReference type="Proteomes" id="UP001412067"/>
    </source>
</evidence>
<dbReference type="EMBL" id="JBBWWR010000012">
    <property type="protein sequence ID" value="KAK8958088.1"/>
    <property type="molecule type" value="Genomic_DNA"/>
</dbReference>
<dbReference type="Gene3D" id="3.30.310.210">
    <property type="match status" value="1"/>
</dbReference>
<gene>
    <name evidence="5" type="ORF">KSP40_PGU012868</name>
</gene>
<keyword evidence="2" id="KW-0694">RNA-binding</keyword>
<dbReference type="Gene3D" id="3.30.1370.10">
    <property type="entry name" value="K Homology domain, type 1"/>
    <property type="match status" value="1"/>
</dbReference>
<comment type="caution">
    <text evidence="5">The sequence shown here is derived from an EMBL/GenBank/DDBJ whole genome shotgun (WGS) entry which is preliminary data.</text>
</comment>
<evidence type="ECO:0000256" key="2">
    <source>
        <dbReference type="PROSITE-ProRule" id="PRU00117"/>
    </source>
</evidence>
<dbReference type="SUPFAM" id="SSF54791">
    <property type="entry name" value="Eukaryotic type KH-domain (KH-domain type I)"/>
    <property type="match status" value="1"/>
</dbReference>
<sequence length="290" mass="31940">MLMIWRDNKVNAEDGKDKEDPSTVEISKSPKVTSLVQKALLLIFERIMEGESDVDDGDEESKQSCPSVRLLVLSSQVVCLLGKGGAVIKQMSTVELKSISGSIDFIRKALQSVSQQLLKYPPRERDFIADNPLGSSTNQFSPIPRPEAFNPPNFHMPIQGPPFSNRPPYDSHDFPSFPNFHEGPAPGQMQVAPEVLVFRLLCSNDKVGSVIGKGGSIVRNLQHETGCDIKILETPLESEDRLIVISGPAIVSLFLLYMPSSEPAIPFDRNYSLRALALALHTEESLSRLA</sequence>
<keyword evidence="1" id="KW-0677">Repeat</keyword>
<feature type="region of interest" description="Disordered" evidence="3">
    <location>
        <begin position="1"/>
        <end position="25"/>
    </location>
</feature>
<dbReference type="InterPro" id="IPR036612">
    <property type="entry name" value="KH_dom_type_1_sf"/>
</dbReference>
<dbReference type="PANTHER" id="PTHR10288">
    <property type="entry name" value="KH DOMAIN CONTAINING RNA BINDING PROTEIN"/>
    <property type="match status" value="1"/>
</dbReference>
<organism evidence="5 6">
    <name type="scientific">Platanthera guangdongensis</name>
    <dbReference type="NCBI Taxonomy" id="2320717"/>
    <lineage>
        <taxon>Eukaryota</taxon>
        <taxon>Viridiplantae</taxon>
        <taxon>Streptophyta</taxon>
        <taxon>Embryophyta</taxon>
        <taxon>Tracheophyta</taxon>
        <taxon>Spermatophyta</taxon>
        <taxon>Magnoliopsida</taxon>
        <taxon>Liliopsida</taxon>
        <taxon>Asparagales</taxon>
        <taxon>Orchidaceae</taxon>
        <taxon>Orchidoideae</taxon>
        <taxon>Orchideae</taxon>
        <taxon>Orchidinae</taxon>
        <taxon>Platanthera</taxon>
    </lineage>
</organism>
<reference evidence="5 6" key="1">
    <citation type="journal article" date="2022" name="Nat. Plants">
        <title>Genomes of leafy and leafless Platanthera orchids illuminate the evolution of mycoheterotrophy.</title>
        <authorList>
            <person name="Li M.H."/>
            <person name="Liu K.W."/>
            <person name="Li Z."/>
            <person name="Lu H.C."/>
            <person name="Ye Q.L."/>
            <person name="Zhang D."/>
            <person name="Wang J.Y."/>
            <person name="Li Y.F."/>
            <person name="Zhong Z.M."/>
            <person name="Liu X."/>
            <person name="Yu X."/>
            <person name="Liu D.K."/>
            <person name="Tu X.D."/>
            <person name="Liu B."/>
            <person name="Hao Y."/>
            <person name="Liao X.Y."/>
            <person name="Jiang Y.T."/>
            <person name="Sun W.H."/>
            <person name="Chen J."/>
            <person name="Chen Y.Q."/>
            <person name="Ai Y."/>
            <person name="Zhai J.W."/>
            <person name="Wu S.S."/>
            <person name="Zhou Z."/>
            <person name="Hsiao Y.Y."/>
            <person name="Wu W.L."/>
            <person name="Chen Y.Y."/>
            <person name="Lin Y.F."/>
            <person name="Hsu J.L."/>
            <person name="Li C.Y."/>
            <person name="Wang Z.W."/>
            <person name="Zhao X."/>
            <person name="Zhong W.Y."/>
            <person name="Ma X.K."/>
            <person name="Ma L."/>
            <person name="Huang J."/>
            <person name="Chen G.Z."/>
            <person name="Huang M.Z."/>
            <person name="Huang L."/>
            <person name="Peng D.H."/>
            <person name="Luo Y.B."/>
            <person name="Zou S.Q."/>
            <person name="Chen S.P."/>
            <person name="Lan S."/>
            <person name="Tsai W.C."/>
            <person name="Van de Peer Y."/>
            <person name="Liu Z.J."/>
        </authorList>
    </citation>
    <scope>NUCLEOTIDE SEQUENCE [LARGE SCALE GENOMIC DNA]</scope>
    <source>
        <strain evidence="5">Lor288</strain>
    </source>
</reference>
<dbReference type="SMART" id="SM00322">
    <property type="entry name" value="KH"/>
    <property type="match status" value="2"/>
</dbReference>
<feature type="domain" description="K Homology" evidence="4">
    <location>
        <begin position="194"/>
        <end position="264"/>
    </location>
</feature>